<dbReference type="NCBIfam" id="NF033577">
    <property type="entry name" value="transpos_IS481"/>
    <property type="match status" value="1"/>
</dbReference>
<comment type="caution">
    <text evidence="2">The sequence shown here is derived from an EMBL/GenBank/DDBJ whole genome shotgun (WGS) entry which is preliminary data.</text>
</comment>
<organism evidence="2 3">
    <name type="scientific">Trichonephila clavata</name>
    <name type="common">Joro spider</name>
    <name type="synonym">Nephila clavata</name>
    <dbReference type="NCBI Taxonomy" id="2740835"/>
    <lineage>
        <taxon>Eukaryota</taxon>
        <taxon>Metazoa</taxon>
        <taxon>Ecdysozoa</taxon>
        <taxon>Arthropoda</taxon>
        <taxon>Chelicerata</taxon>
        <taxon>Arachnida</taxon>
        <taxon>Araneae</taxon>
        <taxon>Araneomorphae</taxon>
        <taxon>Entelegynae</taxon>
        <taxon>Araneoidea</taxon>
        <taxon>Nephilidae</taxon>
        <taxon>Trichonephila</taxon>
    </lineage>
</organism>
<name>A0A8X6GCC2_TRICU</name>
<evidence type="ECO:0000313" key="2">
    <source>
        <dbReference type="EMBL" id="GFQ79393.1"/>
    </source>
</evidence>
<dbReference type="Gene3D" id="3.30.420.10">
    <property type="entry name" value="Ribonuclease H-like superfamily/Ribonuclease H"/>
    <property type="match status" value="1"/>
</dbReference>
<dbReference type="AlphaFoldDB" id="A0A8X6GCC2"/>
<proteinExistence type="predicted"/>
<keyword evidence="3" id="KW-1185">Reference proteome</keyword>
<dbReference type="InterPro" id="IPR012337">
    <property type="entry name" value="RNaseH-like_sf"/>
</dbReference>
<dbReference type="InterPro" id="IPR036397">
    <property type="entry name" value="RNaseH_sf"/>
</dbReference>
<dbReference type="InterPro" id="IPR047656">
    <property type="entry name" value="IS481-like_transpos"/>
</dbReference>
<dbReference type="GO" id="GO:0003676">
    <property type="term" value="F:nucleic acid binding"/>
    <property type="evidence" value="ECO:0007669"/>
    <property type="project" value="InterPro"/>
</dbReference>
<dbReference type="OrthoDB" id="422839at2759"/>
<reference evidence="2" key="1">
    <citation type="submission" date="2020-07" db="EMBL/GenBank/DDBJ databases">
        <title>Multicomponent nature underlies the extraordinary mechanical properties of spider dragline silk.</title>
        <authorList>
            <person name="Kono N."/>
            <person name="Nakamura H."/>
            <person name="Mori M."/>
            <person name="Yoshida Y."/>
            <person name="Ohtoshi R."/>
            <person name="Malay A.D."/>
            <person name="Moran D.A.P."/>
            <person name="Tomita M."/>
            <person name="Numata K."/>
            <person name="Arakawa K."/>
        </authorList>
    </citation>
    <scope>NUCLEOTIDE SEQUENCE</scope>
</reference>
<dbReference type="Pfam" id="PF13683">
    <property type="entry name" value="rve_3"/>
    <property type="match status" value="1"/>
</dbReference>
<dbReference type="PROSITE" id="PS50994">
    <property type="entry name" value="INTEGRASE"/>
    <property type="match status" value="1"/>
</dbReference>
<evidence type="ECO:0000259" key="1">
    <source>
        <dbReference type="PROSITE" id="PS50994"/>
    </source>
</evidence>
<dbReference type="PANTHER" id="PTHR42648">
    <property type="entry name" value="TRANSPOSASE, PUTATIVE-RELATED"/>
    <property type="match status" value="1"/>
</dbReference>
<dbReference type="PANTHER" id="PTHR42648:SF12">
    <property type="entry name" value="BLL1855 PROTEIN"/>
    <property type="match status" value="1"/>
</dbReference>
<dbReference type="InterPro" id="IPR039537">
    <property type="entry name" value="Retrotran_Ty1/copia-like"/>
</dbReference>
<accession>A0A8X6GCC2</accession>
<dbReference type="EMBL" id="BMAO01022064">
    <property type="protein sequence ID" value="GFQ79393.1"/>
    <property type="molecule type" value="Genomic_DNA"/>
</dbReference>
<protein>
    <submittedName>
        <fullName evidence="2">Integrase core domain protein</fullName>
    </submittedName>
</protein>
<dbReference type="SUPFAM" id="SSF53098">
    <property type="entry name" value="Ribonuclease H-like"/>
    <property type="match status" value="1"/>
</dbReference>
<gene>
    <name evidence="2" type="primary">RBEMOGI_1506</name>
    <name evidence="2" type="ORF">TNCT_186441</name>
</gene>
<dbReference type="Proteomes" id="UP000887116">
    <property type="component" value="Unassembled WGS sequence"/>
</dbReference>
<sequence length="334" mass="38475">MGYSRDSYYRFKELYETGGEEALYAISRRKPIIANRVDSSIEKAVMDMAIEYPAYGQLRVSNELKKSGILVSPGGVRSIWLRNDLNNISKRLKALEAKMAQDGIVLTEAQLQVLEKRRNEKEAHGEIETQHPGYLGCQDTYYVGNFKGIGKVYSQVFIDSFTRVADAKLYTDKTAITAADMLNDRVLPWYETQGIPILRILTDRGSEYKGNIEHHAFELFLSIEGIEHTTTKAYSPQTNGMCERFNKTMKQEFFDTAMRKKIYTELDDLQLDLDIWLEHFNNERPHSGKYCYGKTPMQTFQDSKKLAVEKNNEILYLEYSSDSQNLTDNQVQNL</sequence>
<dbReference type="InterPro" id="IPR001584">
    <property type="entry name" value="Integrase_cat-core"/>
</dbReference>
<feature type="domain" description="Integrase catalytic" evidence="1">
    <location>
        <begin position="128"/>
        <end position="304"/>
    </location>
</feature>
<dbReference type="GO" id="GO:0015074">
    <property type="term" value="P:DNA integration"/>
    <property type="evidence" value="ECO:0007669"/>
    <property type="project" value="InterPro"/>
</dbReference>
<evidence type="ECO:0000313" key="3">
    <source>
        <dbReference type="Proteomes" id="UP000887116"/>
    </source>
</evidence>